<dbReference type="AlphaFoldDB" id="A0A5D6V3J0"/>
<protein>
    <submittedName>
        <fullName evidence="2">Uncharacterized protein</fullName>
    </submittedName>
</protein>
<feature type="region of interest" description="Disordered" evidence="1">
    <location>
        <begin position="134"/>
        <end position="167"/>
    </location>
</feature>
<reference evidence="2 3" key="1">
    <citation type="submission" date="2019-08" db="EMBL/GenBank/DDBJ databases">
        <authorList>
            <person name="Seo M.-J."/>
        </authorList>
    </citation>
    <scope>NUCLEOTIDE SEQUENCE [LARGE SCALE GENOMIC DNA]</scope>
    <source>
        <strain evidence="2 3">KIGAM108</strain>
    </source>
</reference>
<sequence>MLSLLLLGLVLEGHPQALTPTLPSAYPTEPRPTRADTAQAVHELFKSRRTGGLAWPLVGTVGMLAAILPAQQSTSAGVWTPGVIGGAALVGVGIGKSVRFKRKNETAVLRELAQTGHLPAYVSRRLRGRYRPIPGIAKEENPLPAPGTGPDSLRRSADPLTPGPVAASARQDTLDAITALFMMKRVNGEWPLALALPGLRLMSSGTREYNPVTGSWEETPASGGAVAAGLGLAGVGLTYMLVRHTTYSYEKLNALHAACAAGAPIPAQYRAQLQPRHFAKAGKWKARLARREARRRG</sequence>
<dbReference type="EMBL" id="VTHL01000008">
    <property type="protein sequence ID" value="TYZ10060.1"/>
    <property type="molecule type" value="Genomic_DNA"/>
</dbReference>
<evidence type="ECO:0000313" key="2">
    <source>
        <dbReference type="EMBL" id="TYZ10060.1"/>
    </source>
</evidence>
<keyword evidence="3" id="KW-1185">Reference proteome</keyword>
<dbReference type="Proteomes" id="UP000322791">
    <property type="component" value="Unassembled WGS sequence"/>
</dbReference>
<proteinExistence type="predicted"/>
<comment type="caution">
    <text evidence="2">The sequence shown here is derived from an EMBL/GenBank/DDBJ whole genome shotgun (WGS) entry which is preliminary data.</text>
</comment>
<accession>A0A5D6V3J0</accession>
<dbReference type="RefSeq" id="WP_187632062.1">
    <property type="nucleotide sequence ID" value="NZ_VTHL01000008.1"/>
</dbReference>
<evidence type="ECO:0000313" key="3">
    <source>
        <dbReference type="Proteomes" id="UP000322791"/>
    </source>
</evidence>
<organism evidence="2 3">
    <name type="scientific">Hymenobacter lutimineralis</name>
    <dbReference type="NCBI Taxonomy" id="2606448"/>
    <lineage>
        <taxon>Bacteria</taxon>
        <taxon>Pseudomonadati</taxon>
        <taxon>Bacteroidota</taxon>
        <taxon>Cytophagia</taxon>
        <taxon>Cytophagales</taxon>
        <taxon>Hymenobacteraceae</taxon>
        <taxon>Hymenobacter</taxon>
    </lineage>
</organism>
<evidence type="ECO:0000256" key="1">
    <source>
        <dbReference type="SAM" id="MobiDB-lite"/>
    </source>
</evidence>
<name>A0A5D6V3J0_9BACT</name>
<gene>
    <name evidence="2" type="ORF">FY528_09340</name>
</gene>